<reference evidence="2" key="3">
    <citation type="submission" date="2014-03" db="EMBL/GenBank/DDBJ databases">
        <title>Genome Sequence of the Tsetse Fly (Glossina morsitans): Vector of African Trypanosomiasis.</title>
        <authorList>
            <person name="Lawson D."/>
        </authorList>
    </citation>
    <scope>NUCLEOTIDE SEQUENCE [LARGE SCALE GENOMIC DNA]</scope>
    <source>
        <strain evidence="2">Yale</strain>
    </source>
</reference>
<keyword evidence="3" id="KW-1185">Reference proteome</keyword>
<protein>
    <submittedName>
        <fullName evidence="1 2">Hypothetical secreted peptide</fullName>
    </submittedName>
</protein>
<dbReference type="EMBL" id="EZ424413">
    <property type="protein sequence ID" value="ADD20689.1"/>
    <property type="molecule type" value="mRNA"/>
</dbReference>
<name>D3TSL1_GLOMM</name>
<reference evidence="2 3" key="4">
    <citation type="submission" date="2014-03" db="EMBL/GenBank/DDBJ databases">
        <title>Genome Sequence of the Tsetse Fly (Glossina morsitans): Vector of African Trypanosomiasis.</title>
        <authorList>
            <consortium name="International Glossina Genome Initiative W.H.O."/>
            <person name="Lawson D."/>
        </authorList>
    </citation>
    <scope>NUCLEOTIDE SEQUENCE [LARGE SCALE GENOMIC DNA]</scope>
    <source>
        <strain evidence="2 3">Yale</strain>
    </source>
</reference>
<evidence type="ECO:0000313" key="1">
    <source>
        <dbReference type="EMBL" id="ADD20689.1"/>
    </source>
</evidence>
<reference evidence="2" key="6">
    <citation type="submission" date="2025-05" db="UniProtKB">
        <authorList>
            <consortium name="EnsemblMetazoa"/>
        </authorList>
    </citation>
    <scope>IDENTIFICATION</scope>
    <source>
        <strain evidence="2">Yale</strain>
    </source>
</reference>
<dbReference type="AlphaFoldDB" id="D3TSL1"/>
<dbReference type="VEuPathDB" id="VectorBase:GMOY012294"/>
<reference evidence="2" key="5">
    <citation type="submission" date="2016-10" db="UniProtKB">
        <authorList>
            <consortium name="VectorBase"/>
        </authorList>
    </citation>
    <scope>IDENTIFICATION</scope>
    <source>
        <strain evidence="2">Yale</strain>
    </source>
</reference>
<sequence length="56" mass="6635">MSVSIVFYWFYIRFFPLSLLFDRDYSFTGIHETNSTPWRESLTTTSVGELKLYLSA</sequence>
<proteinExistence type="evidence at transcript level"/>
<reference evidence="1" key="1">
    <citation type="journal article" date="2010" name="BMC Genomics">
        <title>An insight into the sialome of Glossina morsitans morsitans.</title>
        <authorList>
            <person name="Alves-Silva J."/>
            <person name="Ribeiro J.M."/>
            <person name="Van Den Abbeele J."/>
            <person name="Attardo G."/>
            <person name="Hao Z."/>
            <person name="Haines L.R."/>
            <person name="Soares M.B."/>
            <person name="Berriman M."/>
            <person name="Aksoy S."/>
            <person name="Lehane M.J."/>
        </authorList>
    </citation>
    <scope>NUCLEOTIDE SEQUENCE</scope>
    <source>
        <tissue evidence="1">Salivary gland</tissue>
    </source>
</reference>
<dbReference type="Proteomes" id="UP000092444">
    <property type="component" value="Unassembled WGS sequence"/>
</dbReference>
<reference evidence="1" key="2">
    <citation type="submission" date="2010-01" db="EMBL/GenBank/DDBJ databases">
        <authorList>
            <consortium name="International Glossina Genome Initiative"/>
            <person name="da Silva J."/>
            <person name="Ribeiro J.M.C."/>
            <person name="Abbeele J.V."/>
            <person name="Attardo G."/>
            <person name="Hao Z."/>
            <person name="Haines L.R."/>
            <person name="Soares M.B."/>
            <person name="Berriman M."/>
            <person name="Aksoy S."/>
            <person name="Lehane M.J."/>
        </authorList>
    </citation>
    <scope>NUCLEOTIDE SEQUENCE</scope>
    <source>
        <tissue evidence="1">Salivary gland</tissue>
    </source>
</reference>
<evidence type="ECO:0000313" key="3">
    <source>
        <dbReference type="Proteomes" id="UP000092444"/>
    </source>
</evidence>
<accession>D3TSL1</accession>
<dbReference type="EMBL" id="CCAG010023501">
    <property type="status" value="NOT_ANNOTATED_CDS"/>
    <property type="molecule type" value="Genomic_DNA"/>
</dbReference>
<dbReference type="EnsemblMetazoa" id="GMOY012294-RA">
    <property type="protein sequence ID" value="GMOY012294-PA"/>
    <property type="gene ID" value="GMOY012294"/>
</dbReference>
<organism evidence="1">
    <name type="scientific">Glossina morsitans morsitans</name>
    <name type="common">Savannah tsetse fly</name>
    <dbReference type="NCBI Taxonomy" id="37546"/>
    <lineage>
        <taxon>Eukaryota</taxon>
        <taxon>Metazoa</taxon>
        <taxon>Ecdysozoa</taxon>
        <taxon>Arthropoda</taxon>
        <taxon>Hexapoda</taxon>
        <taxon>Insecta</taxon>
        <taxon>Pterygota</taxon>
        <taxon>Neoptera</taxon>
        <taxon>Endopterygota</taxon>
        <taxon>Diptera</taxon>
        <taxon>Brachycera</taxon>
        <taxon>Muscomorpha</taxon>
        <taxon>Hippoboscoidea</taxon>
        <taxon>Glossinidae</taxon>
        <taxon>Glossina</taxon>
    </lineage>
</organism>
<evidence type="ECO:0000313" key="2">
    <source>
        <dbReference type="EnsemblMetazoa" id="GMOY012294-PA"/>
    </source>
</evidence>